<name>A0A397GYL9_9GLOM</name>
<reference evidence="1 2" key="1">
    <citation type="submission" date="2018-08" db="EMBL/GenBank/DDBJ databases">
        <title>Genome and evolution of the arbuscular mycorrhizal fungus Diversispora epigaea (formerly Glomus versiforme) and its bacterial endosymbionts.</title>
        <authorList>
            <person name="Sun X."/>
            <person name="Fei Z."/>
            <person name="Harrison M."/>
        </authorList>
    </citation>
    <scope>NUCLEOTIDE SEQUENCE [LARGE SCALE GENOMIC DNA]</scope>
    <source>
        <strain evidence="1 2">IT104</strain>
    </source>
</reference>
<proteinExistence type="predicted"/>
<protein>
    <submittedName>
        <fullName evidence="1">Uncharacterized protein</fullName>
    </submittedName>
</protein>
<dbReference type="OrthoDB" id="2356410at2759"/>
<sequence length="320" mass="36652">MEAEKFIPVLLSTQSLGLVTASFLCIRKVQVDDQFIKGQIRKVNDQHDKFIKFCDGSKSLSDALVNYSEEILSMVSVIKEDNFTREELISNLLKLLPVAKKNKCESENYEKQIKQIKGDLIHINSELFKNSKENNEKIKLDTKEELSIKKKNKRLIIFRFCSAVARIIIGVAKIVANSKTAAITGAPVMAETAAIIYISTEIANLAISLLSNWEGDLKESIETNNNKIINLNAKLKDEREFVNVIKNLEEKIGVITWNISNIVTHWEEQVNSLKKIIERLESGLLNPKFDIEAIYRRADEIKEQAREYHRIMNLIQQIEY</sequence>
<accession>A0A397GYL9</accession>
<keyword evidence="2" id="KW-1185">Reference proteome</keyword>
<dbReference type="Gene3D" id="1.20.1170.10">
    <property type="match status" value="1"/>
</dbReference>
<evidence type="ECO:0000313" key="2">
    <source>
        <dbReference type="Proteomes" id="UP000266861"/>
    </source>
</evidence>
<dbReference type="Proteomes" id="UP000266861">
    <property type="component" value="Unassembled WGS sequence"/>
</dbReference>
<evidence type="ECO:0000313" key="1">
    <source>
        <dbReference type="EMBL" id="RHZ54728.1"/>
    </source>
</evidence>
<gene>
    <name evidence="1" type="ORF">Glove_423g47</name>
</gene>
<organism evidence="1 2">
    <name type="scientific">Diversispora epigaea</name>
    <dbReference type="NCBI Taxonomy" id="1348612"/>
    <lineage>
        <taxon>Eukaryota</taxon>
        <taxon>Fungi</taxon>
        <taxon>Fungi incertae sedis</taxon>
        <taxon>Mucoromycota</taxon>
        <taxon>Glomeromycotina</taxon>
        <taxon>Glomeromycetes</taxon>
        <taxon>Diversisporales</taxon>
        <taxon>Diversisporaceae</taxon>
        <taxon>Diversispora</taxon>
    </lineage>
</organism>
<dbReference type="SUPFAM" id="SSF58100">
    <property type="entry name" value="Bacterial hemolysins"/>
    <property type="match status" value="1"/>
</dbReference>
<dbReference type="AlphaFoldDB" id="A0A397GYL9"/>
<dbReference type="EMBL" id="PQFF01000374">
    <property type="protein sequence ID" value="RHZ54728.1"/>
    <property type="molecule type" value="Genomic_DNA"/>
</dbReference>
<comment type="caution">
    <text evidence="1">The sequence shown here is derived from an EMBL/GenBank/DDBJ whole genome shotgun (WGS) entry which is preliminary data.</text>
</comment>